<evidence type="ECO:0000313" key="2">
    <source>
        <dbReference type="Proteomes" id="UP001596043"/>
    </source>
</evidence>
<name>A0ABV9I2Q9_9FLAO</name>
<dbReference type="Proteomes" id="UP001596043">
    <property type="component" value="Unassembled WGS sequence"/>
</dbReference>
<feature type="non-terminal residue" evidence="1">
    <location>
        <position position="1"/>
    </location>
</feature>
<reference evidence="2" key="1">
    <citation type="journal article" date="2019" name="Int. J. Syst. Evol. Microbiol.">
        <title>The Global Catalogue of Microorganisms (GCM) 10K type strain sequencing project: providing services to taxonomists for standard genome sequencing and annotation.</title>
        <authorList>
            <consortium name="The Broad Institute Genomics Platform"/>
            <consortium name="The Broad Institute Genome Sequencing Center for Infectious Disease"/>
            <person name="Wu L."/>
            <person name="Ma J."/>
        </authorList>
    </citation>
    <scope>NUCLEOTIDE SEQUENCE [LARGE SCALE GENOMIC DNA]</scope>
    <source>
        <strain evidence="2">YJ-61-S</strain>
    </source>
</reference>
<evidence type="ECO:0000313" key="1">
    <source>
        <dbReference type="EMBL" id="MFC4636686.1"/>
    </source>
</evidence>
<comment type="caution">
    <text evidence="1">The sequence shown here is derived from an EMBL/GenBank/DDBJ whole genome shotgun (WGS) entry which is preliminary data.</text>
</comment>
<sequence length="447" mass="48146">MIPASQTVWVRVENVVTGCYELITLTLVVNQLPSPTAIAAVEECDDDFDGIAIFDLTAPEVSGAIINGETNFDVSFHESLAFAEAGTPAIADPANYASPSATIFVRATDNDPATSTECFRIIELELIVNPIPLINLPVPDIIECTNGTNQLIFDLTQNDGVIYGGLDPMEYDLTYHESQVNAEMDMLPIGDPVNYLVTDPGAVVWVRLENIATGCATVTFFNATIEQLPVFVPPTAPLEACDSEGPLVGTDIDGVTTFDLTLLDAGITAGDTSLVVTYYETQADLDAGIFIDPANAYVNTTPNNQTILVQISSTTSAMCMAQTTAELLVNPIPFIDPVPPAIACDDDNDGFGEFDLQAYANDLGVSLPDVVFRFYETFDNAQIDDGTGQIDISVLYNNISGMTELFFVAENTITGCFKLYSFELLVFPKPDLPLEIEDLRACDADAD</sequence>
<proteinExistence type="predicted"/>
<protein>
    <submittedName>
        <fullName evidence="1">Iron-regulated protein FrpC</fullName>
    </submittedName>
</protein>
<dbReference type="EMBL" id="JBHSFV010000038">
    <property type="protein sequence ID" value="MFC4636686.1"/>
    <property type="molecule type" value="Genomic_DNA"/>
</dbReference>
<keyword evidence="2" id="KW-1185">Reference proteome</keyword>
<feature type="non-terminal residue" evidence="1">
    <location>
        <position position="447"/>
    </location>
</feature>
<gene>
    <name evidence="1" type="ORF">ACFO3O_22500</name>
</gene>
<organism evidence="1 2">
    <name type="scientific">Dokdonia ponticola</name>
    <dbReference type="NCBI Taxonomy" id="2041041"/>
    <lineage>
        <taxon>Bacteria</taxon>
        <taxon>Pseudomonadati</taxon>
        <taxon>Bacteroidota</taxon>
        <taxon>Flavobacteriia</taxon>
        <taxon>Flavobacteriales</taxon>
        <taxon>Flavobacteriaceae</taxon>
        <taxon>Dokdonia</taxon>
    </lineage>
</organism>
<accession>A0ABV9I2Q9</accession>